<dbReference type="SUPFAM" id="SSF51905">
    <property type="entry name" value="FAD/NAD(P)-binding domain"/>
    <property type="match status" value="1"/>
</dbReference>
<dbReference type="EMBL" id="CSWP01000007">
    <property type="protein sequence ID" value="CPV63573.1"/>
    <property type="molecule type" value="Genomic_DNA"/>
</dbReference>
<sequence length="345" mass="37241">MSKYVWTVVGAGPAGIAAVGKLIDHGVLPASIAWIDPEFTAGDLGAKWRAVPSNTSVKLFINYLTGADSFRFAHAPHFALNDLAPTDTCLLGDVADPLVWITGQLCAQVNALRTRATGLALHGGRWELQTELGEITSKNVILAVGSVPKKLAYPWLNEIPIEVALDPAKLAEQPLEGATVAVFGASHSSMIALPNLLAGPAAKVINFYRGPLRYAVDMGEWTLFDDTGLKGEAARWARENIDGVLPDRLQRCLVDSPEFPELLKSCDYAVYTVGFSPRPIPAAPQWGQLECNAANGIIAPGLFGVGIAFPEYRIDPTGFGEYRVGLQKFMDRLNKTLPLWLKYGS</sequence>
<dbReference type="InterPro" id="IPR036188">
    <property type="entry name" value="FAD/NAD-bd_sf"/>
</dbReference>
<gene>
    <name evidence="1" type="ORF">ERS075579_03605</name>
</gene>
<reference evidence="1 2" key="1">
    <citation type="submission" date="2015-03" db="EMBL/GenBank/DDBJ databases">
        <authorList>
            <person name="Murphy D."/>
        </authorList>
    </citation>
    <scope>NUCLEOTIDE SEQUENCE [LARGE SCALE GENOMIC DNA]</scope>
    <source>
        <strain evidence="1 2">PAP088</strain>
    </source>
</reference>
<dbReference type="PANTHER" id="PTHR38688">
    <property type="entry name" value="PYR_REDOX_2 DOMAIN-CONTAINING PROTEIN"/>
    <property type="match status" value="1"/>
</dbReference>
<organism evidence="1 2">
    <name type="scientific">Mycobacteroides abscessus</name>
    <dbReference type="NCBI Taxonomy" id="36809"/>
    <lineage>
        <taxon>Bacteria</taxon>
        <taxon>Bacillati</taxon>
        <taxon>Actinomycetota</taxon>
        <taxon>Actinomycetes</taxon>
        <taxon>Mycobacteriales</taxon>
        <taxon>Mycobacteriaceae</taxon>
        <taxon>Mycobacteroides</taxon>
    </lineage>
</organism>
<accession>A0A0U0ZRS2</accession>
<name>A0A0U0ZRS2_9MYCO</name>
<dbReference type="AlphaFoldDB" id="A0A0U0ZRS2"/>
<dbReference type="RefSeq" id="WP_016893356.1">
    <property type="nucleotide sequence ID" value="NZ_CSWP01000007.1"/>
</dbReference>
<dbReference type="Proteomes" id="UP000045782">
    <property type="component" value="Unassembled WGS sequence"/>
</dbReference>
<dbReference type="PANTHER" id="PTHR38688:SF1">
    <property type="entry name" value="FAD_NAD(P)-BINDING DOMAIN-CONTAINING PROTEIN"/>
    <property type="match status" value="1"/>
</dbReference>
<evidence type="ECO:0000313" key="1">
    <source>
        <dbReference type="EMBL" id="CPV63573.1"/>
    </source>
</evidence>
<dbReference type="PRINTS" id="PR00368">
    <property type="entry name" value="FADPNR"/>
</dbReference>
<proteinExistence type="predicted"/>
<dbReference type="Gene3D" id="3.50.50.60">
    <property type="entry name" value="FAD/NAD(P)-binding domain"/>
    <property type="match status" value="1"/>
</dbReference>
<protein>
    <submittedName>
        <fullName evidence="1">Putative oxidoreductase</fullName>
    </submittedName>
</protein>
<evidence type="ECO:0000313" key="2">
    <source>
        <dbReference type="Proteomes" id="UP000045782"/>
    </source>
</evidence>
<dbReference type="InterPro" id="IPR053275">
    <property type="entry name" value="Agnestin_monoxygenase"/>
</dbReference>